<dbReference type="GO" id="GO:0005634">
    <property type="term" value="C:nucleus"/>
    <property type="evidence" value="ECO:0007669"/>
    <property type="project" value="TreeGrafter"/>
</dbReference>
<dbReference type="PANTHER" id="PTHR23325">
    <property type="entry name" value="SERUM RESPONSE FACTOR-BINDING"/>
    <property type="match status" value="1"/>
</dbReference>
<evidence type="ECO:0000313" key="4">
    <source>
        <dbReference type="EMBL" id="KAK2075564.1"/>
    </source>
</evidence>
<sequence length="372" mass="40179">MSDQPKDEQKVLESVRREFRAGIKTTVKLECAKLTRKLKQASGKAAEAARLQTRLTATKGLDIDVAALLAAKEVLGMDPPAGQPLPVLGDRDQAAALRRIAQSERVKALAAALRSKHHLKPGSASTGSGQRKEARIADSNPRADAEEDANGARSDEGSQDEEDAPPSEEAEAALEKLLKRRAAAAESDEDDVIIEEASGSDEEEDDDKEEDEDEDEDDDDASARAASGASKTQARPKGKAADRKPRYQPGDEAIGGVRARDARALRKLREGGVGKNRLGQRERRRLAEAAFGRQSHHFGKRMNPRGSQGSKRPPTEGKERPSAGPREKKAAPAPPKEDTANLHPSWQAKRREAERGVLIASAPASKKIVFDD</sequence>
<feature type="compositionally biased region" description="Basic and acidic residues" evidence="2">
    <location>
        <begin position="130"/>
        <end position="144"/>
    </location>
</feature>
<accession>A0AAD9IEH5</accession>
<dbReference type="InterPro" id="IPR037393">
    <property type="entry name" value="Bud22/SRFB1"/>
</dbReference>
<dbReference type="EMBL" id="JASFZW010000014">
    <property type="protein sequence ID" value="KAK2075564.1"/>
    <property type="molecule type" value="Genomic_DNA"/>
</dbReference>
<gene>
    <name evidence="4" type="ORF">QBZ16_001672</name>
</gene>
<evidence type="ECO:0000256" key="2">
    <source>
        <dbReference type="SAM" id="MobiDB-lite"/>
    </source>
</evidence>
<dbReference type="GO" id="GO:0030686">
    <property type="term" value="C:90S preribosome"/>
    <property type="evidence" value="ECO:0007669"/>
    <property type="project" value="TreeGrafter"/>
</dbReference>
<dbReference type="Proteomes" id="UP001255856">
    <property type="component" value="Unassembled WGS sequence"/>
</dbReference>
<feature type="compositionally biased region" description="Basic and acidic residues" evidence="2">
    <location>
        <begin position="313"/>
        <end position="340"/>
    </location>
</feature>
<feature type="compositionally biased region" description="Basic and acidic residues" evidence="2">
    <location>
        <begin position="258"/>
        <end position="272"/>
    </location>
</feature>
<evidence type="ECO:0000256" key="1">
    <source>
        <dbReference type="ARBA" id="ARBA00023054"/>
    </source>
</evidence>
<comment type="caution">
    <text evidence="4">The sequence shown here is derived from an EMBL/GenBank/DDBJ whole genome shotgun (WGS) entry which is preliminary data.</text>
</comment>
<dbReference type="InterPro" id="IPR015158">
    <property type="entry name" value="Bud22_dom"/>
</dbReference>
<name>A0AAD9IEH5_PROWI</name>
<feature type="compositionally biased region" description="Basic residues" evidence="2">
    <location>
        <begin position="294"/>
        <end position="303"/>
    </location>
</feature>
<dbReference type="PANTHER" id="PTHR23325:SF1">
    <property type="entry name" value="SERUM RESPONSE FACTOR-BINDING PROTEIN 1"/>
    <property type="match status" value="1"/>
</dbReference>
<keyword evidence="5" id="KW-1185">Reference proteome</keyword>
<feature type="compositionally biased region" description="Acidic residues" evidence="2">
    <location>
        <begin position="157"/>
        <end position="172"/>
    </location>
</feature>
<reference evidence="4" key="1">
    <citation type="submission" date="2021-01" db="EMBL/GenBank/DDBJ databases">
        <authorList>
            <person name="Eckstrom K.M.E."/>
        </authorList>
    </citation>
    <scope>NUCLEOTIDE SEQUENCE</scope>
    <source>
        <strain evidence="4">UVCC 0001</strain>
    </source>
</reference>
<feature type="domain" description="Bud22" evidence="3">
    <location>
        <begin position="123"/>
        <end position="371"/>
    </location>
</feature>
<organism evidence="4 5">
    <name type="scientific">Prototheca wickerhamii</name>
    <dbReference type="NCBI Taxonomy" id="3111"/>
    <lineage>
        <taxon>Eukaryota</taxon>
        <taxon>Viridiplantae</taxon>
        <taxon>Chlorophyta</taxon>
        <taxon>core chlorophytes</taxon>
        <taxon>Trebouxiophyceae</taxon>
        <taxon>Chlorellales</taxon>
        <taxon>Chlorellaceae</taxon>
        <taxon>Prototheca</taxon>
    </lineage>
</organism>
<dbReference type="AlphaFoldDB" id="A0AAD9IEH5"/>
<feature type="region of interest" description="Disordered" evidence="2">
    <location>
        <begin position="111"/>
        <end position="372"/>
    </location>
</feature>
<protein>
    <recommendedName>
        <fullName evidence="3">Bud22 domain-containing protein</fullName>
    </recommendedName>
</protein>
<dbReference type="GO" id="GO:0030490">
    <property type="term" value="P:maturation of SSU-rRNA"/>
    <property type="evidence" value="ECO:0007669"/>
    <property type="project" value="TreeGrafter"/>
</dbReference>
<evidence type="ECO:0000259" key="3">
    <source>
        <dbReference type="Pfam" id="PF09073"/>
    </source>
</evidence>
<dbReference type="Pfam" id="PF09073">
    <property type="entry name" value="BUD22"/>
    <property type="match status" value="1"/>
</dbReference>
<proteinExistence type="predicted"/>
<feature type="compositionally biased region" description="Acidic residues" evidence="2">
    <location>
        <begin position="186"/>
        <end position="220"/>
    </location>
</feature>
<keyword evidence="1" id="KW-0175">Coiled coil</keyword>
<evidence type="ECO:0000313" key="5">
    <source>
        <dbReference type="Proteomes" id="UP001255856"/>
    </source>
</evidence>